<dbReference type="SUPFAM" id="SSF54897">
    <property type="entry name" value="Protease propeptides/inhibitors"/>
    <property type="match status" value="1"/>
</dbReference>
<evidence type="ECO:0000313" key="3">
    <source>
        <dbReference type="Proteomes" id="UP001161017"/>
    </source>
</evidence>
<sequence>MLALMGLSAVGATIAPQKQVLVTYPNDTPQSELDEFRSAIESTGSEIVHEYNLIKGFVVKASTEALETIHTLSQQYVPIIEDDATVTIQN</sequence>
<gene>
    <name evidence="2" type="ORF">OHK93_007166</name>
</gene>
<dbReference type="PANTHER" id="PTHR28288:SF1">
    <property type="entry name" value="INHIBITOR I9 DOMAIN-CONTAINING PROTEIN"/>
    <property type="match status" value="1"/>
</dbReference>
<reference evidence="2" key="1">
    <citation type="journal article" date="2023" name="Genome Biol. Evol.">
        <title>First Whole Genome Sequence and Flow Cytometry Genome Size Data for the Lichen-Forming Fungus Ramalina farinacea (Ascomycota).</title>
        <authorList>
            <person name="Llewellyn T."/>
            <person name="Mian S."/>
            <person name="Hill R."/>
            <person name="Leitch I.J."/>
            <person name="Gaya E."/>
        </authorList>
    </citation>
    <scope>NUCLEOTIDE SEQUENCE</scope>
    <source>
        <strain evidence="2">LIQ254RAFAR</strain>
    </source>
</reference>
<dbReference type="InterPro" id="IPR037045">
    <property type="entry name" value="S8pro/Inhibitor_I9_sf"/>
</dbReference>
<evidence type="ECO:0008006" key="4">
    <source>
        <dbReference type="Google" id="ProtNLM"/>
    </source>
</evidence>
<comment type="caution">
    <text evidence="2">The sequence shown here is derived from an EMBL/GenBank/DDBJ whole genome shotgun (WGS) entry which is preliminary data.</text>
</comment>
<keyword evidence="3" id="KW-1185">Reference proteome</keyword>
<organism evidence="2 3">
    <name type="scientific">Ramalina farinacea</name>
    <dbReference type="NCBI Taxonomy" id="258253"/>
    <lineage>
        <taxon>Eukaryota</taxon>
        <taxon>Fungi</taxon>
        <taxon>Dikarya</taxon>
        <taxon>Ascomycota</taxon>
        <taxon>Pezizomycotina</taxon>
        <taxon>Lecanoromycetes</taxon>
        <taxon>OSLEUM clade</taxon>
        <taxon>Lecanoromycetidae</taxon>
        <taxon>Lecanorales</taxon>
        <taxon>Lecanorineae</taxon>
        <taxon>Ramalinaceae</taxon>
        <taxon>Ramalina</taxon>
    </lineage>
</organism>
<evidence type="ECO:0000313" key="2">
    <source>
        <dbReference type="EMBL" id="MDI1487893.1"/>
    </source>
</evidence>
<dbReference type="EMBL" id="JAPUFD010000006">
    <property type="protein sequence ID" value="MDI1487893.1"/>
    <property type="molecule type" value="Genomic_DNA"/>
</dbReference>
<name>A0AA43TTS5_9LECA</name>
<protein>
    <recommendedName>
        <fullName evidence="4">Inhibitor I9 domain-containing protein</fullName>
    </recommendedName>
</protein>
<evidence type="ECO:0000256" key="1">
    <source>
        <dbReference type="ARBA" id="ARBA00038069"/>
    </source>
</evidence>
<proteinExistence type="inferred from homology"/>
<comment type="similarity">
    <text evidence="1">Belongs to the protease inhibitor I9 family.</text>
</comment>
<accession>A0AA43TTS5</accession>
<dbReference type="GO" id="GO:0042144">
    <property type="term" value="P:vacuole fusion, non-autophagic"/>
    <property type="evidence" value="ECO:0007669"/>
    <property type="project" value="TreeGrafter"/>
</dbReference>
<dbReference type="InterPro" id="IPR052471">
    <property type="entry name" value="PBI_I9"/>
</dbReference>
<dbReference type="AlphaFoldDB" id="A0AA43TTS5"/>
<dbReference type="GO" id="GO:0004866">
    <property type="term" value="F:endopeptidase inhibitor activity"/>
    <property type="evidence" value="ECO:0007669"/>
    <property type="project" value="UniProtKB-ARBA"/>
</dbReference>
<dbReference type="FunFam" id="3.30.70.80:FF:000005">
    <property type="entry name" value="Proteinase inhibitor I2B"/>
    <property type="match status" value="1"/>
</dbReference>
<dbReference type="PANTHER" id="PTHR28288">
    <property type="entry name" value="PROTEASE B INHIBITOR 2"/>
    <property type="match status" value="1"/>
</dbReference>
<dbReference type="Proteomes" id="UP001161017">
    <property type="component" value="Unassembled WGS sequence"/>
</dbReference>
<dbReference type="Gene3D" id="3.30.70.80">
    <property type="entry name" value="Peptidase S8 propeptide/proteinase inhibitor I9"/>
    <property type="match status" value="1"/>
</dbReference>